<dbReference type="AlphaFoldDB" id="A0A494WCF0"/>
<dbReference type="Proteomes" id="UP000279959">
    <property type="component" value="Chromosome"/>
</dbReference>
<dbReference type="EMBL" id="AP018664">
    <property type="protein sequence ID" value="BBD98242.1"/>
    <property type="molecule type" value="Genomic_DNA"/>
</dbReference>
<evidence type="ECO:0000313" key="1">
    <source>
        <dbReference type="EMBL" id="BBD98242.1"/>
    </source>
</evidence>
<keyword evidence="2" id="KW-1185">Reference proteome</keyword>
<proteinExistence type="predicted"/>
<evidence type="ECO:0000313" key="2">
    <source>
        <dbReference type="Proteomes" id="UP000279959"/>
    </source>
</evidence>
<gene>
    <name evidence="1" type="ORF">SAMIE_1017430</name>
</gene>
<dbReference type="KEGG" id="sami:SAMIE_1017430"/>
<evidence type="ECO:0008006" key="3">
    <source>
        <dbReference type="Google" id="ProtNLM"/>
    </source>
</evidence>
<dbReference type="RefSeq" id="WP_066703111.1">
    <property type="nucleotide sequence ID" value="NZ_AP018664.1"/>
</dbReference>
<protein>
    <recommendedName>
        <fullName evidence="3">Calcium-binding protein</fullName>
    </recommendedName>
</protein>
<organism evidence="1 2">
    <name type="scientific">Sphingobium amiense</name>
    <dbReference type="NCBI Taxonomy" id="135719"/>
    <lineage>
        <taxon>Bacteria</taxon>
        <taxon>Pseudomonadati</taxon>
        <taxon>Pseudomonadota</taxon>
        <taxon>Alphaproteobacteria</taxon>
        <taxon>Sphingomonadales</taxon>
        <taxon>Sphingomonadaceae</taxon>
        <taxon>Sphingobium</taxon>
    </lineage>
</organism>
<sequence length="848" mass="83974">MADLYLSSGDNLTGVTFGGNVFGAAGTETVTYTNNATGIVVDQNVEQVRLAGATSSYTFQQAGNQLLVFSSGAQVARITLQNDTNGTLISFANGTVEAKVSASGLTLGGTTVPSTAASPVVPTTIDSSSGTAVQTLTLTPGPDTFVATNGDDVFNALTVSAAGDEANTLSDFDDLDGGAGSDTLNIFTDANNNRTLPSTASIQNIETVNIINTTPAAANIADASKFVGVEELWQINAANNVTNLSEGTVAGFRNADLSAGLNVQATDVATSVSIALDNTRGTGIFGGPNDQLIVVNGGPTSATSSLNSVSVSGTIVKGDETDADEASLILVANAGANVETFSVNTAVETILVVNENAASAASADIRTIDASASAGSIFFDGTVGGGTAGSVATIKTGAGDDIVELVTATAVDASATSVDETVSATVSTAAGADDILINTTGAGTTTVDAGDGDDVVTLNSRGDGKLTINLGADVDTFNVTGGATVNAGDTIDAGAGSDTLLLNIVGAANIGAFSNFEVFDAVGLNKELDVNILATNNTVTEFVASGDVGATQAQLSNVGANVGYRVTGDTNVVNDLVFNQATPGALTVTLDIDELTAPSAATTAANRDASVTTNATSVNAVFDSAFFDAATGATDNATNLQINAGAATTLSVVSGGANATNDLDFTGASLTNVTVSGAQALNLDLSNQVTSVNASALTGNLAFDLANLAAGGSITLGSGDDVLAAANDRSIVGFEKGTAEDAAAQSGFDVITLASAVQADDAAPAGSGYELENGLLTFTGAGPATLAEARSLANTAADAVGETLVFEYLGDSYVFSQGAVTDTVIELSGVTGLTGLDTVGANTNVYVF</sequence>
<reference evidence="1 2" key="1">
    <citation type="submission" date="2018-05" db="EMBL/GenBank/DDBJ databases">
        <title>Complete Genome Sequence of the Nonylphenol-Degrading Bacterium Sphingobium amiense DSM 16289T.</title>
        <authorList>
            <person name="Ootsuka M."/>
            <person name="Nishizawa T."/>
            <person name="Ohta H."/>
        </authorList>
    </citation>
    <scope>NUCLEOTIDE SEQUENCE [LARGE SCALE GENOMIC DNA]</scope>
    <source>
        <strain evidence="1 2">DSM 16289</strain>
    </source>
</reference>
<name>A0A494WCF0_9SPHN</name>
<accession>A0A494WCF0</accession>